<dbReference type="Gene3D" id="3.40.50.300">
    <property type="entry name" value="P-loop containing nucleotide triphosphate hydrolases"/>
    <property type="match status" value="1"/>
</dbReference>
<evidence type="ECO:0000313" key="14">
    <source>
        <dbReference type="EMBL" id="QGH59369.1"/>
    </source>
</evidence>
<evidence type="ECO:0000256" key="6">
    <source>
        <dbReference type="ARBA" id="ARBA00022806"/>
    </source>
</evidence>
<dbReference type="GO" id="GO:0006269">
    <property type="term" value="P:DNA replication, synthesis of primer"/>
    <property type="evidence" value="ECO:0007669"/>
    <property type="project" value="UniProtKB-KW"/>
</dbReference>
<evidence type="ECO:0000256" key="10">
    <source>
        <dbReference type="ARBA" id="ARBA00044969"/>
    </source>
</evidence>
<evidence type="ECO:0000259" key="13">
    <source>
        <dbReference type="PROSITE" id="PS51199"/>
    </source>
</evidence>
<keyword evidence="9" id="KW-0413">Isomerase</keyword>
<feature type="compositionally biased region" description="Polar residues" evidence="12">
    <location>
        <begin position="434"/>
        <end position="443"/>
    </location>
</feature>
<evidence type="ECO:0000256" key="11">
    <source>
        <dbReference type="ARBA" id="ARBA00048954"/>
    </source>
</evidence>
<dbReference type="GO" id="GO:0005524">
    <property type="term" value="F:ATP binding"/>
    <property type="evidence" value="ECO:0007669"/>
    <property type="project" value="UniProtKB-KW"/>
</dbReference>
<dbReference type="GO" id="GO:0005829">
    <property type="term" value="C:cytosol"/>
    <property type="evidence" value="ECO:0007669"/>
    <property type="project" value="TreeGrafter"/>
</dbReference>
<dbReference type="Pfam" id="PF03796">
    <property type="entry name" value="DnaB_C"/>
    <property type="match status" value="1"/>
</dbReference>
<dbReference type="Pfam" id="PF00772">
    <property type="entry name" value="DnaB"/>
    <property type="match status" value="1"/>
</dbReference>
<keyword evidence="5" id="KW-0378">Hydrolase</keyword>
<name>A0A5Q2V5H9_SERPR</name>
<dbReference type="CDD" id="cd00984">
    <property type="entry name" value="DnaB_C"/>
    <property type="match status" value="1"/>
</dbReference>
<dbReference type="Proteomes" id="UP000381260">
    <property type="component" value="Chromosome"/>
</dbReference>
<evidence type="ECO:0000256" key="2">
    <source>
        <dbReference type="ARBA" id="ARBA00022515"/>
    </source>
</evidence>
<evidence type="ECO:0000256" key="4">
    <source>
        <dbReference type="ARBA" id="ARBA00022741"/>
    </source>
</evidence>
<feature type="domain" description="SF4 helicase" evidence="13">
    <location>
        <begin position="166"/>
        <end position="433"/>
    </location>
</feature>
<evidence type="ECO:0000256" key="1">
    <source>
        <dbReference type="ARBA" id="ARBA00008428"/>
    </source>
</evidence>
<sequence length="457" mass="49991">MTPQEMEATVLSGLLVGGATPDALDVIATMPEEAFSIRFHRETYKEIKKQALTHGVIDVVLIGESLGGDSLASLVEISRMPGTLANLKGFASLATKGWRSRQMAALLQEGADGIRSARNQEQRDTVIQASVTKLIEMTADTGGVVPVHLGELLGGYMDLMDRRMKGDAEMRNLYSGIEELDAITGGWNPQDLIVVAGRPGMGKTEFALKVIEGATRSGGGALIFSMEMAALQMVERSVAGAGNLSVSKLRKPESLCDEDWGRIHSALEVLNNRDIWIVDATDLTVDQIRAITETHKRRYPHLSVVMVDYLGLIAKPKAERNDLAMGHISRSLKTMAMRSKTPVLALSQLSRKVDDRPVTARRPTMSDLSESGKVEQDADSIVLLYRDGVYNPNGPAARFAEIIVGKNRFGPGGTIYQEFKNGHFIAVDQVVAQESSRMQQEAQQPKPKERRYSSKPF</sequence>
<comment type="similarity">
    <text evidence="1">Belongs to the helicase family. DnaB subfamily.</text>
</comment>
<keyword evidence="7" id="KW-0067">ATP-binding</keyword>
<dbReference type="PANTHER" id="PTHR30153:SF2">
    <property type="entry name" value="REPLICATIVE DNA HELICASE"/>
    <property type="match status" value="1"/>
</dbReference>
<keyword evidence="3" id="KW-0235">DNA replication</keyword>
<evidence type="ECO:0000256" key="7">
    <source>
        <dbReference type="ARBA" id="ARBA00022840"/>
    </source>
</evidence>
<evidence type="ECO:0000256" key="9">
    <source>
        <dbReference type="ARBA" id="ARBA00023235"/>
    </source>
</evidence>
<evidence type="ECO:0000313" key="15">
    <source>
        <dbReference type="Proteomes" id="UP000381260"/>
    </source>
</evidence>
<protein>
    <recommendedName>
        <fullName evidence="10">DNA 5'-3' helicase</fullName>
        <ecNumber evidence="10">5.6.2.3</ecNumber>
    </recommendedName>
</protein>
<dbReference type="InterPro" id="IPR007693">
    <property type="entry name" value="DNA_helicase_DnaB-like_N"/>
</dbReference>
<feature type="region of interest" description="Disordered" evidence="12">
    <location>
        <begin position="434"/>
        <end position="457"/>
    </location>
</feature>
<accession>A0A5Q2V5H9</accession>
<dbReference type="EMBL" id="CP045913">
    <property type="protein sequence ID" value="QGH59369.1"/>
    <property type="molecule type" value="Genomic_DNA"/>
</dbReference>
<dbReference type="PROSITE" id="PS51199">
    <property type="entry name" value="SF4_HELICASE"/>
    <property type="match status" value="1"/>
</dbReference>
<dbReference type="InterPro" id="IPR003593">
    <property type="entry name" value="AAA+_ATPase"/>
</dbReference>
<keyword evidence="8" id="KW-0238">DNA-binding</keyword>
<comment type="catalytic activity">
    <reaction evidence="11">
        <text>ATP + H2O = ADP + phosphate + H(+)</text>
        <dbReference type="Rhea" id="RHEA:13065"/>
        <dbReference type="ChEBI" id="CHEBI:15377"/>
        <dbReference type="ChEBI" id="CHEBI:15378"/>
        <dbReference type="ChEBI" id="CHEBI:30616"/>
        <dbReference type="ChEBI" id="CHEBI:43474"/>
        <dbReference type="ChEBI" id="CHEBI:456216"/>
        <dbReference type="EC" id="5.6.2.3"/>
    </reaction>
</comment>
<keyword evidence="6 14" id="KW-0347">Helicase</keyword>
<dbReference type="InterPro" id="IPR007694">
    <property type="entry name" value="DNA_helicase_DnaB-like_C"/>
</dbReference>
<organism evidence="14 15">
    <name type="scientific">Serratia proteamaculans</name>
    <dbReference type="NCBI Taxonomy" id="28151"/>
    <lineage>
        <taxon>Bacteria</taxon>
        <taxon>Pseudomonadati</taxon>
        <taxon>Pseudomonadota</taxon>
        <taxon>Gammaproteobacteria</taxon>
        <taxon>Enterobacterales</taxon>
        <taxon>Yersiniaceae</taxon>
        <taxon>Serratia</taxon>
    </lineage>
</organism>
<dbReference type="SMART" id="SM00382">
    <property type="entry name" value="AAA"/>
    <property type="match status" value="1"/>
</dbReference>
<keyword evidence="4" id="KW-0547">Nucleotide-binding</keyword>
<reference evidence="14 15" key="1">
    <citation type="submission" date="2019-11" db="EMBL/GenBank/DDBJ databases">
        <title>The Phosphoenolpyruvate Phosphotransferase System Regulates Serratia proteamaculans 336X Biofilm Formation and Wheat Roots colonization.</title>
        <authorList>
            <person name="Liu F."/>
        </authorList>
    </citation>
    <scope>NUCLEOTIDE SEQUENCE [LARGE SCALE GENOMIC DNA]</scope>
    <source>
        <strain evidence="14 15">336X</strain>
    </source>
</reference>
<dbReference type="EC" id="5.6.2.3" evidence="10"/>
<dbReference type="SUPFAM" id="SSF48024">
    <property type="entry name" value="N-terminal domain of DnaB helicase"/>
    <property type="match status" value="1"/>
</dbReference>
<dbReference type="SUPFAM" id="SSF52540">
    <property type="entry name" value="P-loop containing nucleoside triphosphate hydrolases"/>
    <property type="match status" value="1"/>
</dbReference>
<feature type="compositionally biased region" description="Basic and acidic residues" evidence="12">
    <location>
        <begin position="446"/>
        <end position="457"/>
    </location>
</feature>
<dbReference type="AlphaFoldDB" id="A0A5Q2V5H9"/>
<dbReference type="GO" id="GO:0003677">
    <property type="term" value="F:DNA binding"/>
    <property type="evidence" value="ECO:0007669"/>
    <property type="project" value="UniProtKB-KW"/>
</dbReference>
<keyword evidence="2" id="KW-0639">Primosome</keyword>
<dbReference type="Gene3D" id="1.10.860.10">
    <property type="entry name" value="DNAb Helicase, Chain A"/>
    <property type="match status" value="1"/>
</dbReference>
<dbReference type="RefSeq" id="WP_153857121.1">
    <property type="nucleotide sequence ID" value="NZ_CP045913.1"/>
</dbReference>
<evidence type="ECO:0000256" key="3">
    <source>
        <dbReference type="ARBA" id="ARBA00022705"/>
    </source>
</evidence>
<dbReference type="GO" id="GO:0016787">
    <property type="term" value="F:hydrolase activity"/>
    <property type="evidence" value="ECO:0007669"/>
    <property type="project" value="UniProtKB-KW"/>
</dbReference>
<gene>
    <name evidence="14" type="ORF">GHV41_00275</name>
</gene>
<dbReference type="InterPro" id="IPR036185">
    <property type="entry name" value="DNA_heli_DnaB-like_N_sf"/>
</dbReference>
<dbReference type="InterPro" id="IPR016136">
    <property type="entry name" value="DNA_helicase_N/primase_C"/>
</dbReference>
<dbReference type="GO" id="GO:1990077">
    <property type="term" value="C:primosome complex"/>
    <property type="evidence" value="ECO:0007669"/>
    <property type="project" value="UniProtKB-KW"/>
</dbReference>
<evidence type="ECO:0000256" key="8">
    <source>
        <dbReference type="ARBA" id="ARBA00023125"/>
    </source>
</evidence>
<dbReference type="PANTHER" id="PTHR30153">
    <property type="entry name" value="REPLICATIVE DNA HELICASE DNAB"/>
    <property type="match status" value="1"/>
</dbReference>
<dbReference type="GO" id="GO:0043139">
    <property type="term" value="F:5'-3' DNA helicase activity"/>
    <property type="evidence" value="ECO:0007669"/>
    <property type="project" value="UniProtKB-EC"/>
</dbReference>
<evidence type="ECO:0000256" key="12">
    <source>
        <dbReference type="SAM" id="MobiDB-lite"/>
    </source>
</evidence>
<proteinExistence type="inferred from homology"/>
<evidence type="ECO:0000256" key="5">
    <source>
        <dbReference type="ARBA" id="ARBA00022801"/>
    </source>
</evidence>
<dbReference type="InterPro" id="IPR027417">
    <property type="entry name" value="P-loop_NTPase"/>
</dbReference>